<dbReference type="eggNOG" id="COG0624">
    <property type="taxonomic scope" value="Bacteria"/>
</dbReference>
<dbReference type="SUPFAM" id="SSF55031">
    <property type="entry name" value="Bacterial exopeptidase dimerisation domain"/>
    <property type="match status" value="1"/>
</dbReference>
<dbReference type="GO" id="GO:0046872">
    <property type="term" value="F:metal ion binding"/>
    <property type="evidence" value="ECO:0007669"/>
    <property type="project" value="UniProtKB-KW"/>
</dbReference>
<evidence type="ECO:0000256" key="3">
    <source>
        <dbReference type="ARBA" id="ARBA00022723"/>
    </source>
</evidence>
<dbReference type="OrthoDB" id="7055905at2"/>
<dbReference type="InterPro" id="IPR036264">
    <property type="entry name" value="Bact_exopeptidase_dim_dom"/>
</dbReference>
<dbReference type="Gene3D" id="3.40.630.10">
    <property type="entry name" value="Zn peptidases"/>
    <property type="match status" value="1"/>
</dbReference>
<dbReference type="InterPro" id="IPR001261">
    <property type="entry name" value="ArgE/DapE_CS"/>
</dbReference>
<evidence type="ECO:0000313" key="8">
    <source>
        <dbReference type="Proteomes" id="UP000016743"/>
    </source>
</evidence>
<dbReference type="FunFam" id="1.10.150.900:FF:000002">
    <property type="entry name" value="M20/M25/M40 family peptidase"/>
    <property type="match status" value="1"/>
</dbReference>
<dbReference type="InterPro" id="IPR002933">
    <property type="entry name" value="Peptidase_M20"/>
</dbReference>
<accession>U3P6V9</accession>
<dbReference type="AlphaFoldDB" id="U3P6V9"/>
<evidence type="ECO:0000313" key="7">
    <source>
        <dbReference type="EMBL" id="AGW41546.1"/>
    </source>
</evidence>
<dbReference type="InterPro" id="IPR011650">
    <property type="entry name" value="Peptidase_M20_dimer"/>
</dbReference>
<sequence length="441" mass="47497">MTDALSDPATPPELDETAIIARDLIRFDTTNYGEGRSNGESAAAEYVEARLSALGLAPKLFDSEPGRTSVVARVEGRNSGKPALVVHGHLDVVPADPRTWTVDPFGGEIEDGMLWGRGAVDMKNMDAMILTAVGDILSAGERPERDLVLAFFADEEDGGRRGSHFLVDSHPELFAGATEAISEVGGYSIDLDGRRAYLLQTGEKSLVWIKLIARGPAAHGSRLIRDNAITRLAEAVVAIGRREWPLQLTATTTRLVAELGRLLNVDPQRVGPDEVVLRTGTAAGFILATLRATSNPSLLKAGYKHNVIPDTAEALIDIRTLPGDEDRVLAEIRDLVGDEVEIQVLHCDIGLEADFGGELVEAIAATLERHDPGAPVLPYLLSGGTDNKALSKLGITGYGFAPLRLPKELDFPALFHGVDERVPLEALVFARTVLRDLLRSY</sequence>
<dbReference type="STRING" id="1389489.O159_14940"/>
<dbReference type="SUPFAM" id="SSF53187">
    <property type="entry name" value="Zn-dependent exopeptidases"/>
    <property type="match status" value="1"/>
</dbReference>
<dbReference type="KEGG" id="lxy:O159_14940"/>
<proteinExistence type="inferred from homology"/>
<evidence type="ECO:0000256" key="4">
    <source>
        <dbReference type="ARBA" id="ARBA00022801"/>
    </source>
</evidence>
<comment type="similarity">
    <text evidence="2">Belongs to the peptidase M20A family.</text>
</comment>
<dbReference type="Proteomes" id="UP000016743">
    <property type="component" value="Chromosome"/>
</dbReference>
<evidence type="ECO:0000259" key="6">
    <source>
        <dbReference type="Pfam" id="PF07687"/>
    </source>
</evidence>
<keyword evidence="5" id="KW-0862">Zinc</keyword>
<dbReference type="RefSeq" id="WP_021754996.1">
    <property type="nucleotide sequence ID" value="NC_022438.1"/>
</dbReference>
<dbReference type="HOGENOM" id="CLU_021802_11_2_11"/>
<evidence type="ECO:0000256" key="5">
    <source>
        <dbReference type="ARBA" id="ARBA00022833"/>
    </source>
</evidence>
<keyword evidence="8" id="KW-1185">Reference proteome</keyword>
<feature type="domain" description="Peptidase M20 dimerisation" evidence="6">
    <location>
        <begin position="201"/>
        <end position="339"/>
    </location>
</feature>
<dbReference type="GO" id="GO:0016787">
    <property type="term" value="F:hydrolase activity"/>
    <property type="evidence" value="ECO:0007669"/>
    <property type="project" value="UniProtKB-KW"/>
</dbReference>
<protein>
    <recommendedName>
        <fullName evidence="6">Peptidase M20 dimerisation domain-containing protein</fullName>
    </recommendedName>
</protein>
<dbReference type="Gene3D" id="3.30.70.360">
    <property type="match status" value="1"/>
</dbReference>
<evidence type="ECO:0000256" key="2">
    <source>
        <dbReference type="ARBA" id="ARBA00006247"/>
    </source>
</evidence>
<dbReference type="InterPro" id="IPR050072">
    <property type="entry name" value="Peptidase_M20A"/>
</dbReference>
<gene>
    <name evidence="7" type="ORF">O159_14940</name>
</gene>
<dbReference type="Pfam" id="PF01546">
    <property type="entry name" value="Peptidase_M20"/>
    <property type="match status" value="1"/>
</dbReference>
<dbReference type="PANTHER" id="PTHR43808">
    <property type="entry name" value="ACETYLORNITHINE DEACETYLASE"/>
    <property type="match status" value="1"/>
</dbReference>
<dbReference type="Pfam" id="PF07687">
    <property type="entry name" value="M20_dimer"/>
    <property type="match status" value="1"/>
</dbReference>
<dbReference type="EMBL" id="CP006734">
    <property type="protein sequence ID" value="AGW41546.1"/>
    <property type="molecule type" value="Genomic_DNA"/>
</dbReference>
<keyword evidence="3" id="KW-0479">Metal-binding</keyword>
<reference evidence="7 8" key="1">
    <citation type="journal article" date="2013" name="Genome Announc.">
        <title>Complete Genome Sequence of Leifsonia xyli subsp. cynodontis Strain DSM46306, a Gram-Positive Bacterial Pathogen of Grasses.</title>
        <authorList>
            <person name="Monteiro-Vitorello C.B."/>
            <person name="Zerillo M.M."/>
            <person name="Van Sluys M.A."/>
            <person name="Camargo L.E."/>
            <person name="Kitajima J.P."/>
        </authorList>
    </citation>
    <scope>NUCLEOTIDE SEQUENCE [LARGE SCALE GENOMIC DNA]</scope>
    <source>
        <strain evidence="7 8">DSM 46306</strain>
    </source>
</reference>
<dbReference type="PANTHER" id="PTHR43808:SF8">
    <property type="entry name" value="PEPTIDASE M20 DIMERISATION DOMAIN-CONTAINING PROTEIN"/>
    <property type="match status" value="1"/>
</dbReference>
<name>U3P6V9_LEIXC</name>
<dbReference type="Gene3D" id="1.10.150.900">
    <property type="match status" value="1"/>
</dbReference>
<comment type="cofactor">
    <cofactor evidence="1">
        <name>Zn(2+)</name>
        <dbReference type="ChEBI" id="CHEBI:29105"/>
    </cofactor>
</comment>
<dbReference type="PATRIC" id="fig|1389489.3.peg.1437"/>
<keyword evidence="4" id="KW-0378">Hydrolase</keyword>
<dbReference type="PROSITE" id="PS00759">
    <property type="entry name" value="ARGE_DAPE_CPG2_2"/>
    <property type="match status" value="1"/>
</dbReference>
<organism evidence="7 8">
    <name type="scientific">Leifsonia xyli subsp. cynodontis DSM 46306</name>
    <dbReference type="NCBI Taxonomy" id="1389489"/>
    <lineage>
        <taxon>Bacteria</taxon>
        <taxon>Bacillati</taxon>
        <taxon>Actinomycetota</taxon>
        <taxon>Actinomycetes</taxon>
        <taxon>Micrococcales</taxon>
        <taxon>Microbacteriaceae</taxon>
        <taxon>Leifsonia</taxon>
    </lineage>
</organism>
<dbReference type="NCBIfam" id="NF005913">
    <property type="entry name" value="PRK07906.1"/>
    <property type="match status" value="1"/>
</dbReference>
<evidence type="ECO:0000256" key="1">
    <source>
        <dbReference type="ARBA" id="ARBA00001947"/>
    </source>
</evidence>